<dbReference type="Gene3D" id="3.80.10.10">
    <property type="entry name" value="Ribonuclease Inhibitor"/>
    <property type="match status" value="2"/>
</dbReference>
<feature type="transmembrane region" description="Helical" evidence="4">
    <location>
        <begin position="163"/>
        <end position="181"/>
    </location>
</feature>
<dbReference type="PANTHER" id="PTHR24373:SF370">
    <property type="entry name" value="FISH-LIPS, ISOFORM E"/>
    <property type="match status" value="1"/>
</dbReference>
<dbReference type="SUPFAM" id="SSF52058">
    <property type="entry name" value="L domain-like"/>
    <property type="match status" value="1"/>
</dbReference>
<accession>A0ABY6KF87</accession>
<evidence type="ECO:0000313" key="6">
    <source>
        <dbReference type="Proteomes" id="UP001235939"/>
    </source>
</evidence>
<evidence type="ECO:0000256" key="3">
    <source>
        <dbReference type="ARBA" id="ARBA00022737"/>
    </source>
</evidence>
<keyword evidence="2" id="KW-0732">Signal</keyword>
<dbReference type="EMBL" id="CP092867">
    <property type="protein sequence ID" value="UYV67506.1"/>
    <property type="molecule type" value="Genomic_DNA"/>
</dbReference>
<keyword evidence="1" id="KW-0433">Leucine-rich repeat</keyword>
<keyword evidence="4" id="KW-0812">Transmembrane</keyword>
<keyword evidence="4" id="KW-0472">Membrane</keyword>
<proteinExistence type="predicted"/>
<dbReference type="InterPro" id="IPR003591">
    <property type="entry name" value="Leu-rich_rpt_typical-subtyp"/>
</dbReference>
<protein>
    <submittedName>
        <fullName evidence="5">Uncharacterized protein</fullName>
    </submittedName>
</protein>
<dbReference type="InterPro" id="IPR050328">
    <property type="entry name" value="Dev_Immune_Receptor"/>
</dbReference>
<evidence type="ECO:0000313" key="5">
    <source>
        <dbReference type="EMBL" id="UYV67506.1"/>
    </source>
</evidence>
<dbReference type="InterPro" id="IPR032675">
    <property type="entry name" value="LRR_dom_sf"/>
</dbReference>
<dbReference type="SMART" id="SM00369">
    <property type="entry name" value="LRR_TYP"/>
    <property type="match status" value="4"/>
</dbReference>
<keyword evidence="3" id="KW-0677">Repeat</keyword>
<evidence type="ECO:0000256" key="2">
    <source>
        <dbReference type="ARBA" id="ARBA00022729"/>
    </source>
</evidence>
<dbReference type="PROSITE" id="PS51450">
    <property type="entry name" value="LRR"/>
    <property type="match status" value="1"/>
</dbReference>
<evidence type="ECO:0000256" key="1">
    <source>
        <dbReference type="ARBA" id="ARBA00022614"/>
    </source>
</evidence>
<dbReference type="InterPro" id="IPR001611">
    <property type="entry name" value="Leu-rich_rpt"/>
</dbReference>
<gene>
    <name evidence="5" type="ORF">LAZ67_5000958</name>
</gene>
<organism evidence="5 6">
    <name type="scientific">Cordylochernes scorpioides</name>
    <dbReference type="NCBI Taxonomy" id="51811"/>
    <lineage>
        <taxon>Eukaryota</taxon>
        <taxon>Metazoa</taxon>
        <taxon>Ecdysozoa</taxon>
        <taxon>Arthropoda</taxon>
        <taxon>Chelicerata</taxon>
        <taxon>Arachnida</taxon>
        <taxon>Pseudoscorpiones</taxon>
        <taxon>Cheliferoidea</taxon>
        <taxon>Chernetidae</taxon>
        <taxon>Cordylochernes</taxon>
    </lineage>
</organism>
<evidence type="ECO:0000256" key="4">
    <source>
        <dbReference type="SAM" id="Phobius"/>
    </source>
</evidence>
<dbReference type="Proteomes" id="UP001235939">
    <property type="component" value="Chromosome 05"/>
</dbReference>
<keyword evidence="4" id="KW-1133">Transmembrane helix</keyword>
<name>A0ABY6KF87_9ARAC</name>
<keyword evidence="6" id="KW-1185">Reference proteome</keyword>
<reference evidence="5 6" key="1">
    <citation type="submission" date="2022-01" db="EMBL/GenBank/DDBJ databases">
        <title>A chromosomal length assembly of Cordylochernes scorpioides.</title>
        <authorList>
            <person name="Zeh D."/>
            <person name="Zeh J."/>
        </authorList>
    </citation>
    <scope>NUCLEOTIDE SEQUENCE [LARGE SCALE GENOMIC DNA]</scope>
    <source>
        <strain evidence="5">IN4F17</strain>
        <tissue evidence="5">Whole Body</tissue>
    </source>
</reference>
<dbReference type="PANTHER" id="PTHR24373">
    <property type="entry name" value="SLIT RELATED LEUCINE-RICH REPEAT NEURONAL PROTEIN"/>
    <property type="match status" value="1"/>
</dbReference>
<sequence>MYFHRFVGVADGCLSYNAKSRIYLFMETQVYRNYVLLSLGMFQEWRQLSRIHLRDLVPAYTSLEVKMLGSKTATIINPDIFQNLPYHTFLDLSNNLLTTLTSNFFDSLTNVSSVSLGFNSLTFLPEDVFFNLNLFHIDLGDNKLESLPEKIFKKIIKIIARTYFFMICGTFYGLLDVYKIILRGNRLSQISVEWFKNTSKLRIFEMRNNHIENNFPEHIFSECLIFERFGVG</sequence>